<evidence type="ECO:0000256" key="10">
    <source>
        <dbReference type="ARBA" id="ARBA00023004"/>
    </source>
</evidence>
<dbReference type="InterPro" id="IPR000516">
    <property type="entry name" value="Ni-dep_Hydgase_cyt-B"/>
</dbReference>
<evidence type="ECO:0000256" key="8">
    <source>
        <dbReference type="ARBA" id="ARBA00022982"/>
    </source>
</evidence>
<organism evidence="14 15">
    <name type="scientific">Pelosinus propionicus DSM 13327</name>
    <dbReference type="NCBI Taxonomy" id="1123291"/>
    <lineage>
        <taxon>Bacteria</taxon>
        <taxon>Bacillati</taxon>
        <taxon>Bacillota</taxon>
        <taxon>Negativicutes</taxon>
        <taxon>Selenomonadales</taxon>
        <taxon>Sporomusaceae</taxon>
        <taxon>Pelosinus</taxon>
    </lineage>
</organism>
<evidence type="ECO:0000256" key="7">
    <source>
        <dbReference type="ARBA" id="ARBA00022723"/>
    </source>
</evidence>
<evidence type="ECO:0000256" key="11">
    <source>
        <dbReference type="ARBA" id="ARBA00023136"/>
    </source>
</evidence>
<accession>A0A1I4GRZ3</accession>
<dbReference type="GO" id="GO:0020037">
    <property type="term" value="F:heme binding"/>
    <property type="evidence" value="ECO:0007669"/>
    <property type="project" value="TreeGrafter"/>
</dbReference>
<dbReference type="NCBIfam" id="TIGR02125">
    <property type="entry name" value="CytB-hydogenase"/>
    <property type="match status" value="1"/>
</dbReference>
<dbReference type="PANTHER" id="PTHR30485">
    <property type="entry name" value="NI/FE-HYDROGENASE 1 B-TYPE CYTOCHROME SUBUNIT"/>
    <property type="match status" value="1"/>
</dbReference>
<keyword evidence="4" id="KW-1003">Cell membrane</keyword>
<evidence type="ECO:0000256" key="3">
    <source>
        <dbReference type="ARBA" id="ARBA00022448"/>
    </source>
</evidence>
<evidence type="ECO:0000256" key="1">
    <source>
        <dbReference type="ARBA" id="ARBA00004651"/>
    </source>
</evidence>
<comment type="subcellular location">
    <subcellularLocation>
        <location evidence="1">Cell membrane</location>
        <topology evidence="1">Multi-pass membrane protein</topology>
    </subcellularLocation>
</comment>
<dbReference type="Pfam" id="PF01292">
    <property type="entry name" value="Ni_hydr_CYTB"/>
    <property type="match status" value="1"/>
</dbReference>
<evidence type="ECO:0000259" key="13">
    <source>
        <dbReference type="Pfam" id="PF01292"/>
    </source>
</evidence>
<dbReference type="InterPro" id="IPR011577">
    <property type="entry name" value="Cyt_b561_bac/Ni-Hgenase"/>
</dbReference>
<dbReference type="Gene3D" id="1.20.950.20">
    <property type="entry name" value="Transmembrane di-heme cytochromes, Chain C"/>
    <property type="match status" value="1"/>
</dbReference>
<feature type="transmembrane region" description="Helical" evidence="12">
    <location>
        <begin position="175"/>
        <end position="198"/>
    </location>
</feature>
<feature type="transmembrane region" description="Helical" evidence="12">
    <location>
        <begin position="65"/>
        <end position="86"/>
    </location>
</feature>
<dbReference type="GO" id="GO:0022904">
    <property type="term" value="P:respiratory electron transport chain"/>
    <property type="evidence" value="ECO:0007669"/>
    <property type="project" value="InterPro"/>
</dbReference>
<proteinExistence type="inferred from homology"/>
<feature type="transmembrane region" description="Helical" evidence="12">
    <location>
        <begin position="18"/>
        <end position="37"/>
    </location>
</feature>
<reference evidence="15" key="1">
    <citation type="submission" date="2016-10" db="EMBL/GenBank/DDBJ databases">
        <authorList>
            <person name="Varghese N."/>
            <person name="Submissions S."/>
        </authorList>
    </citation>
    <scope>NUCLEOTIDE SEQUENCE [LARGE SCALE GENOMIC DNA]</scope>
    <source>
        <strain evidence="15">DSM 13327</strain>
    </source>
</reference>
<sequence length="233" mass="27030">MKVRTVAVYYVFTIWTRIFHWLMVGAIAVLFCTGLYIGNPFYIGSQGVEPTFAVNNWASMSTIRFIHFAAAYILMASFIFRIYGFILHRGDRMLPKPWTKLFWTGMLDMGLHYSFLRSEHRPYLRNSMARAGYGGVYGMIFLEAFTGFAMYGQINPNSWLSKLFGPINHLLLDEYVVHIIHHYVAWMIILFVIIHVYMATRADMSEKYGEISAMFSGVKFYDKEPDDVGDLKE</sequence>
<dbReference type="PRINTS" id="PR00161">
    <property type="entry name" value="NIHGNASECYTB"/>
</dbReference>
<keyword evidence="9 12" id="KW-1133">Transmembrane helix</keyword>
<dbReference type="AlphaFoldDB" id="A0A1I4GRZ3"/>
<comment type="similarity">
    <text evidence="2">Belongs to the HupC/HyaC/HydC family.</text>
</comment>
<keyword evidence="11 12" id="KW-0472">Membrane</keyword>
<evidence type="ECO:0000313" key="15">
    <source>
        <dbReference type="Proteomes" id="UP000199520"/>
    </source>
</evidence>
<gene>
    <name evidence="14" type="ORF">SAMN04490355_1001168</name>
</gene>
<dbReference type="EMBL" id="FOTS01000001">
    <property type="protein sequence ID" value="SFL32804.1"/>
    <property type="molecule type" value="Genomic_DNA"/>
</dbReference>
<evidence type="ECO:0000256" key="12">
    <source>
        <dbReference type="SAM" id="Phobius"/>
    </source>
</evidence>
<keyword evidence="15" id="KW-1185">Reference proteome</keyword>
<keyword evidence="3" id="KW-0813">Transport</keyword>
<dbReference type="RefSeq" id="WP_090931990.1">
    <property type="nucleotide sequence ID" value="NZ_FOTS01000001.1"/>
</dbReference>
<evidence type="ECO:0000256" key="4">
    <source>
        <dbReference type="ARBA" id="ARBA00022475"/>
    </source>
</evidence>
<dbReference type="OrthoDB" id="197262at2"/>
<dbReference type="InterPro" id="IPR051542">
    <property type="entry name" value="Hydrogenase_cytochrome"/>
</dbReference>
<evidence type="ECO:0000313" key="14">
    <source>
        <dbReference type="EMBL" id="SFL32804.1"/>
    </source>
</evidence>
<protein>
    <submittedName>
        <fullName evidence="14">Ni/Fe-hydrogenase 1 B-type cytochrome subunit</fullName>
    </submittedName>
</protein>
<keyword evidence="7" id="KW-0479">Metal-binding</keyword>
<name>A0A1I4GRZ3_9FIRM</name>
<dbReference type="Proteomes" id="UP000199520">
    <property type="component" value="Unassembled WGS sequence"/>
</dbReference>
<dbReference type="GO" id="GO:0009055">
    <property type="term" value="F:electron transfer activity"/>
    <property type="evidence" value="ECO:0007669"/>
    <property type="project" value="InterPro"/>
</dbReference>
<dbReference type="GO" id="GO:0005506">
    <property type="term" value="F:iron ion binding"/>
    <property type="evidence" value="ECO:0007669"/>
    <property type="project" value="InterPro"/>
</dbReference>
<evidence type="ECO:0000256" key="2">
    <source>
        <dbReference type="ARBA" id="ARBA00008622"/>
    </source>
</evidence>
<evidence type="ECO:0000256" key="6">
    <source>
        <dbReference type="ARBA" id="ARBA00022692"/>
    </source>
</evidence>
<dbReference type="STRING" id="1123291.SAMN04490355_1001168"/>
<dbReference type="InterPro" id="IPR016174">
    <property type="entry name" value="Di-haem_cyt_TM"/>
</dbReference>
<feature type="domain" description="Cytochrome b561 bacterial/Ni-hydrogenase" evidence="13">
    <location>
        <begin position="11"/>
        <end position="217"/>
    </location>
</feature>
<evidence type="ECO:0000256" key="9">
    <source>
        <dbReference type="ARBA" id="ARBA00022989"/>
    </source>
</evidence>
<keyword evidence="10" id="KW-0408">Iron</keyword>
<dbReference type="PANTHER" id="PTHR30485:SF0">
    <property type="entry name" value="NI_FE-HYDROGENASE 1 B-TYPE CYTOCHROME SUBUNIT-RELATED"/>
    <property type="match status" value="1"/>
</dbReference>
<evidence type="ECO:0000256" key="5">
    <source>
        <dbReference type="ARBA" id="ARBA00022617"/>
    </source>
</evidence>
<keyword evidence="8" id="KW-0249">Electron transport</keyword>
<keyword evidence="5" id="KW-0349">Heme</keyword>
<feature type="transmembrane region" description="Helical" evidence="12">
    <location>
        <begin position="136"/>
        <end position="155"/>
    </location>
</feature>
<dbReference type="GO" id="GO:0005886">
    <property type="term" value="C:plasma membrane"/>
    <property type="evidence" value="ECO:0007669"/>
    <property type="project" value="UniProtKB-SubCell"/>
</dbReference>
<keyword evidence="6 12" id="KW-0812">Transmembrane</keyword>
<dbReference type="SUPFAM" id="SSF81342">
    <property type="entry name" value="Transmembrane di-heme cytochromes"/>
    <property type="match status" value="1"/>
</dbReference>